<feature type="signal peptide" evidence="1">
    <location>
        <begin position="1"/>
        <end position="24"/>
    </location>
</feature>
<evidence type="ECO:0000256" key="1">
    <source>
        <dbReference type="SAM" id="SignalP"/>
    </source>
</evidence>
<evidence type="ECO:0000313" key="2">
    <source>
        <dbReference type="EMBL" id="MBW4548571.1"/>
    </source>
</evidence>
<sequence length="200" mass="21889">MDNSCLIVAAIFLIIALTHSTNWAALPIAALKDETSNPSNLTNPVVATTTSDTLGYTATFDEELKQIGQISPQDFAQQHSSKAQYLPQLNWDVTTAKFWDQFSLSPDQVNIVVDYSVQQVGDPGSVLHEGVGNVDLLMLAVDNGSDKMVYAGPVLSHYEFEMSGVSRKSDAEWQEDIFTGNVPPCPDWTNSYLVSGESRK</sequence>
<reference evidence="2" key="1">
    <citation type="submission" date="2021-05" db="EMBL/GenBank/DDBJ databases">
        <authorList>
            <person name="Pietrasiak N."/>
            <person name="Ward R."/>
            <person name="Stajich J.E."/>
            <person name="Kurbessoian T."/>
        </authorList>
    </citation>
    <scope>NUCLEOTIDE SEQUENCE</scope>
    <source>
        <strain evidence="2">CPER-KK1</strain>
    </source>
</reference>
<evidence type="ECO:0000313" key="3">
    <source>
        <dbReference type="Proteomes" id="UP000753908"/>
    </source>
</evidence>
<dbReference type="InterPro" id="IPR022601">
    <property type="entry name" value="DUF3160"/>
</dbReference>
<reference evidence="2" key="2">
    <citation type="journal article" date="2022" name="Microbiol. Resour. Announc.">
        <title>Metagenome Sequencing to Explore Phylogenomics of Terrestrial Cyanobacteria.</title>
        <authorList>
            <person name="Ward R.D."/>
            <person name="Stajich J.E."/>
            <person name="Johansen J.R."/>
            <person name="Huntemann M."/>
            <person name="Clum A."/>
            <person name="Foster B."/>
            <person name="Foster B."/>
            <person name="Roux S."/>
            <person name="Palaniappan K."/>
            <person name="Varghese N."/>
            <person name="Mukherjee S."/>
            <person name="Reddy T.B.K."/>
            <person name="Daum C."/>
            <person name="Copeland A."/>
            <person name="Chen I.A."/>
            <person name="Ivanova N.N."/>
            <person name="Kyrpides N.C."/>
            <person name="Shapiro N."/>
            <person name="Eloe-Fadrosh E.A."/>
            <person name="Pietrasiak N."/>
        </authorList>
    </citation>
    <scope>NUCLEOTIDE SEQUENCE</scope>
    <source>
        <strain evidence="2">CPER-KK1</strain>
    </source>
</reference>
<accession>A0A951PRT4</accession>
<dbReference type="EMBL" id="JAHHIF010000065">
    <property type="protein sequence ID" value="MBW4548571.1"/>
    <property type="molecule type" value="Genomic_DNA"/>
</dbReference>
<comment type="caution">
    <text evidence="2">The sequence shown here is derived from an EMBL/GenBank/DDBJ whole genome shotgun (WGS) entry which is preliminary data.</text>
</comment>
<name>A0A951PRT4_9CYAN</name>
<protein>
    <submittedName>
        <fullName evidence="2">DUF3160 domain-containing protein</fullName>
    </submittedName>
</protein>
<dbReference type="Pfam" id="PF11369">
    <property type="entry name" value="DUF3160"/>
    <property type="match status" value="1"/>
</dbReference>
<dbReference type="Proteomes" id="UP000753908">
    <property type="component" value="Unassembled WGS sequence"/>
</dbReference>
<feature type="chain" id="PRO_5038083937" evidence="1">
    <location>
        <begin position="25"/>
        <end position="200"/>
    </location>
</feature>
<dbReference type="AlphaFoldDB" id="A0A951PRT4"/>
<gene>
    <name evidence="2" type="ORF">KME25_29685</name>
</gene>
<keyword evidence="1" id="KW-0732">Signal</keyword>
<organism evidence="2 3">
    <name type="scientific">Symplocastrum torsivum CPER-KK1</name>
    <dbReference type="NCBI Taxonomy" id="450513"/>
    <lineage>
        <taxon>Bacteria</taxon>
        <taxon>Bacillati</taxon>
        <taxon>Cyanobacteriota</taxon>
        <taxon>Cyanophyceae</taxon>
        <taxon>Oscillatoriophycideae</taxon>
        <taxon>Oscillatoriales</taxon>
        <taxon>Microcoleaceae</taxon>
        <taxon>Symplocastrum</taxon>
    </lineage>
</organism>
<proteinExistence type="predicted"/>